<dbReference type="NCBIfam" id="TIGR03359">
    <property type="entry name" value="VI_chp_6"/>
    <property type="match status" value="1"/>
</dbReference>
<dbReference type="PIRSF" id="PIRSF028304">
    <property type="entry name" value="UCP028304"/>
    <property type="match status" value="1"/>
</dbReference>
<dbReference type="PANTHER" id="PTHR35370:SF1">
    <property type="entry name" value="TYPE VI SECRETION SYSTEM COMPONENT TSSF1"/>
    <property type="match status" value="1"/>
</dbReference>
<dbReference type="EMBL" id="VJOY01000001">
    <property type="protein sequence ID" value="TRX76788.1"/>
    <property type="molecule type" value="Genomic_DNA"/>
</dbReference>
<reference evidence="1 2" key="1">
    <citation type="submission" date="2019-07" db="EMBL/GenBank/DDBJ databases">
        <title>Pseudomonas mangiferae sp. nov., isolated from bark of mango tree in Thailand.</title>
        <authorList>
            <person name="Srisuk N."/>
            <person name="Anurat P."/>
        </authorList>
    </citation>
    <scope>NUCLEOTIDE SEQUENCE [LARGE SCALE GENOMIC DNA]</scope>
    <source>
        <strain evidence="1 2">DMKU_BBB3-04</strain>
    </source>
</reference>
<gene>
    <name evidence="1" type="primary">tssF</name>
    <name evidence="1" type="ORF">FM069_01845</name>
</gene>
<dbReference type="InterPro" id="IPR010272">
    <property type="entry name" value="T6SS_TssF"/>
</dbReference>
<dbReference type="PANTHER" id="PTHR35370">
    <property type="entry name" value="CYTOPLASMIC PROTEIN-RELATED-RELATED"/>
    <property type="match status" value="1"/>
</dbReference>
<dbReference type="Proteomes" id="UP000315235">
    <property type="component" value="Unassembled WGS sequence"/>
</dbReference>
<sequence>MDPRLLSYYNNELSYLRELGSEFAAHYPKVASRLGMQGMEIADPYVERLLEGFCFLTARVQLKMDAEFPRFSQRLLEVVYPNYLAPTPAMCIVQFAPGEMTGNQGSGFAIPRGTRLKEPAQVERKTQCEFRTAHQVDLWPLRLGSAKFESAPADIRLSRTSLKRPVKSSLHLRFDFTVSSSGKAPDPDRLSLHLRGGHLASRLYELLCAHTLGVAIRAMGPERSEWHTLPASALQPEGLDDAQALLPYSIRGFQGYRLLHEYFAFPARYHFIALEGLREILGTVKGARGFEVVVLLDCDTTDFESVVDADNFALFCAPAVNLIDMRSDRVPIADSRFEFHAVPDRARPMDYEVYAVHSAEGFGRDNAVEAEFRPFYSCIAGDRGNHGAYFSMRREPRLPSDAILRKGARSTYLGSEVFLSLVDQHEAPYARNLRQLGVDMTVTNRDLPLLMSVGGEHDLIPLNSLPVSAVRVLQGPSRPVSSAAEGELTWRLISHLGLTYHTLTEKNPEEGAQALRELLALYTALGDPAVARHAQALMRTELKPVTRRLPGAGPLTFGRGVAVDLTVDETLFAGTSPYLFGSILERYLSRHVSLNTFTEVRLHSAQRGAIGHWPPRFGMRPVA</sequence>
<keyword evidence="2" id="KW-1185">Reference proteome</keyword>
<accession>A0A553H4V1</accession>
<dbReference type="Pfam" id="PF05947">
    <property type="entry name" value="T6SS_TssF"/>
    <property type="match status" value="1"/>
</dbReference>
<protein>
    <submittedName>
        <fullName evidence="1">Type VI secretion system baseplate subunit TssF</fullName>
    </submittedName>
</protein>
<proteinExistence type="predicted"/>
<evidence type="ECO:0000313" key="1">
    <source>
        <dbReference type="EMBL" id="TRX76788.1"/>
    </source>
</evidence>
<evidence type="ECO:0000313" key="2">
    <source>
        <dbReference type="Proteomes" id="UP000315235"/>
    </source>
</evidence>
<organism evidence="1 2">
    <name type="scientific">Pseudomonas mangiferae</name>
    <dbReference type="NCBI Taxonomy" id="2593654"/>
    <lineage>
        <taxon>Bacteria</taxon>
        <taxon>Pseudomonadati</taxon>
        <taxon>Pseudomonadota</taxon>
        <taxon>Gammaproteobacteria</taxon>
        <taxon>Pseudomonadales</taxon>
        <taxon>Pseudomonadaceae</taxon>
        <taxon>Pseudomonas</taxon>
    </lineage>
</organism>
<dbReference type="OrthoDB" id="9763676at2"/>
<dbReference type="AlphaFoldDB" id="A0A553H4V1"/>
<comment type="caution">
    <text evidence="1">The sequence shown here is derived from an EMBL/GenBank/DDBJ whole genome shotgun (WGS) entry which is preliminary data.</text>
</comment>
<name>A0A553H4V1_9PSED</name>
<dbReference type="RefSeq" id="WP_143486530.1">
    <property type="nucleotide sequence ID" value="NZ_VJOY01000001.1"/>
</dbReference>